<name>A0AA88MFC3_CHASR</name>
<dbReference type="PROSITE" id="PS50835">
    <property type="entry name" value="IG_LIKE"/>
    <property type="match status" value="1"/>
</dbReference>
<dbReference type="EMBL" id="JAUPFM010000012">
    <property type="protein sequence ID" value="KAK2835097.1"/>
    <property type="molecule type" value="Genomic_DNA"/>
</dbReference>
<gene>
    <name evidence="3" type="ORF">Q5P01_015581</name>
</gene>
<dbReference type="SMART" id="SM00407">
    <property type="entry name" value="IGc1"/>
    <property type="match status" value="1"/>
</dbReference>
<dbReference type="SUPFAM" id="SSF48726">
    <property type="entry name" value="Immunoglobulin"/>
    <property type="match status" value="1"/>
</dbReference>
<accession>A0AA88MFC3</accession>
<dbReference type="Gene3D" id="2.60.40.10">
    <property type="entry name" value="Immunoglobulins"/>
    <property type="match status" value="1"/>
</dbReference>
<feature type="domain" description="Ig-like" evidence="2">
    <location>
        <begin position="114"/>
        <end position="196"/>
    </location>
</feature>
<dbReference type="InterPro" id="IPR036179">
    <property type="entry name" value="Ig-like_dom_sf"/>
</dbReference>
<dbReference type="Proteomes" id="UP001187415">
    <property type="component" value="Unassembled WGS sequence"/>
</dbReference>
<comment type="caution">
    <text evidence="3">The sequence shown here is derived from an EMBL/GenBank/DDBJ whole genome shotgun (WGS) entry which is preliminary data.</text>
</comment>
<keyword evidence="4" id="KW-1185">Reference proteome</keyword>
<feature type="region of interest" description="Disordered" evidence="1">
    <location>
        <begin position="59"/>
        <end position="78"/>
    </location>
</feature>
<evidence type="ECO:0000259" key="2">
    <source>
        <dbReference type="PROSITE" id="PS50835"/>
    </source>
</evidence>
<dbReference type="InterPro" id="IPR013783">
    <property type="entry name" value="Ig-like_fold"/>
</dbReference>
<evidence type="ECO:0000256" key="1">
    <source>
        <dbReference type="SAM" id="MobiDB-lite"/>
    </source>
</evidence>
<organism evidence="3 4">
    <name type="scientific">Channa striata</name>
    <name type="common">Snakehead murrel</name>
    <name type="synonym">Ophicephalus striatus</name>
    <dbReference type="NCBI Taxonomy" id="64152"/>
    <lineage>
        <taxon>Eukaryota</taxon>
        <taxon>Metazoa</taxon>
        <taxon>Chordata</taxon>
        <taxon>Craniata</taxon>
        <taxon>Vertebrata</taxon>
        <taxon>Euteleostomi</taxon>
        <taxon>Actinopterygii</taxon>
        <taxon>Neopterygii</taxon>
        <taxon>Teleostei</taxon>
        <taxon>Neoteleostei</taxon>
        <taxon>Acanthomorphata</taxon>
        <taxon>Anabantaria</taxon>
        <taxon>Anabantiformes</taxon>
        <taxon>Channoidei</taxon>
        <taxon>Channidae</taxon>
        <taxon>Channa</taxon>
    </lineage>
</organism>
<dbReference type="InterPro" id="IPR003597">
    <property type="entry name" value="Ig_C1-set"/>
</dbReference>
<evidence type="ECO:0000313" key="4">
    <source>
        <dbReference type="Proteomes" id="UP001187415"/>
    </source>
</evidence>
<reference evidence="3" key="1">
    <citation type="submission" date="2023-07" db="EMBL/GenBank/DDBJ databases">
        <title>Chromosome-level Genome Assembly of Striped Snakehead (Channa striata).</title>
        <authorList>
            <person name="Liu H."/>
        </authorList>
    </citation>
    <scope>NUCLEOTIDE SEQUENCE</scope>
    <source>
        <strain evidence="3">Gz</strain>
        <tissue evidence="3">Muscle</tissue>
    </source>
</reference>
<sequence>MAACCLSRLRVCQLAFSLAASSETFLRLTNPDRRPRLRAANRLWISLMRNVNVHRGDLPDPHSQHYLRQKKTRSNSQDGLSCDFNCPPRMLVCWCHEEDDPRHQNETAGSYNAPSIQILSSVPFSQDPGAPVLLVCLLSGLNSPVQDILWWVDETVVTSACATVSFLRSEEGGAYSASSVWEVSAADWNSSSTYWCGTIQEGQVYREKFCS</sequence>
<dbReference type="AlphaFoldDB" id="A0AA88MFC3"/>
<proteinExistence type="predicted"/>
<protein>
    <recommendedName>
        <fullName evidence="2">Ig-like domain-containing protein</fullName>
    </recommendedName>
</protein>
<evidence type="ECO:0000313" key="3">
    <source>
        <dbReference type="EMBL" id="KAK2835097.1"/>
    </source>
</evidence>
<dbReference type="Pfam" id="PF07654">
    <property type="entry name" value="C1-set"/>
    <property type="match status" value="1"/>
</dbReference>
<dbReference type="InterPro" id="IPR007110">
    <property type="entry name" value="Ig-like_dom"/>
</dbReference>